<evidence type="ECO:0000313" key="1">
    <source>
        <dbReference type="EMBL" id="PJC27922.1"/>
    </source>
</evidence>
<protein>
    <submittedName>
        <fullName evidence="1">Uncharacterized protein</fullName>
    </submittedName>
</protein>
<reference evidence="2" key="1">
    <citation type="submission" date="2017-09" db="EMBL/GenBank/DDBJ databases">
        <title>Depth-based differentiation of microbial function through sediment-hosted aquifers and enrichment of novel symbionts in the deep terrestrial subsurface.</title>
        <authorList>
            <person name="Probst A.J."/>
            <person name="Ladd B."/>
            <person name="Jarett J.K."/>
            <person name="Geller-Mcgrath D.E."/>
            <person name="Sieber C.M.K."/>
            <person name="Emerson J.B."/>
            <person name="Anantharaman K."/>
            <person name="Thomas B.C."/>
            <person name="Malmstrom R."/>
            <person name="Stieglmeier M."/>
            <person name="Klingl A."/>
            <person name="Woyke T."/>
            <person name="Ryan C.M."/>
            <person name="Banfield J.F."/>
        </authorList>
    </citation>
    <scope>NUCLEOTIDE SEQUENCE [LARGE SCALE GENOMIC DNA]</scope>
</reference>
<feature type="non-terminal residue" evidence="1">
    <location>
        <position position="95"/>
    </location>
</feature>
<comment type="caution">
    <text evidence="1">The sequence shown here is derived from an EMBL/GenBank/DDBJ whole genome shotgun (WGS) entry which is preliminary data.</text>
</comment>
<evidence type="ECO:0000313" key="2">
    <source>
        <dbReference type="Proteomes" id="UP000229816"/>
    </source>
</evidence>
<sequence>MFGKLKIGNSMKIENWKLKIILISLSFAFWVSGISASKVSAQGLSLGIYPPLLEVTIQPGKSITQVYKLSNGGETDLAMTSLIVPFEPSDEFGNI</sequence>
<organism evidence="1 2">
    <name type="scientific">Candidatus Shapirobacteria bacterium CG_4_9_14_0_2_um_filter_39_11</name>
    <dbReference type="NCBI Taxonomy" id="1974478"/>
    <lineage>
        <taxon>Bacteria</taxon>
        <taxon>Candidatus Shapironibacteriota</taxon>
    </lineage>
</organism>
<proteinExistence type="predicted"/>
<dbReference type="AlphaFoldDB" id="A0A2M8ES35"/>
<dbReference type="EMBL" id="PFSF01000067">
    <property type="protein sequence ID" value="PJC27922.1"/>
    <property type="molecule type" value="Genomic_DNA"/>
</dbReference>
<accession>A0A2M8ES35</accession>
<name>A0A2M8ES35_9BACT</name>
<dbReference type="Proteomes" id="UP000229816">
    <property type="component" value="Unassembled WGS sequence"/>
</dbReference>
<gene>
    <name evidence="1" type="ORF">CO054_02935</name>
</gene>